<dbReference type="EMBL" id="AUYB01000102">
    <property type="protein sequence ID" value="KZN38158.1"/>
    <property type="molecule type" value="Genomic_DNA"/>
</dbReference>
<sequence length="330" mass="37096">MSINYTLEAQHNAAASFSKQRNLGFGVGLRSQHYPHLMSNCDHIKQKPVDWFEIISENYIDNYGYGRHVLETMRAHYPIVMHGVSMNIGSTDPLDLTYLKKLKALSDFVQPIWVSDHLCWTGIAGVNSHDLLPMPLTDECIMHVIRRVKEVQEVLERPIILENPSTYLEYCHSSLSEPEFFNELVSATGCGMLLDVNNVFVSAFNHGFDPEAYIRALPHQSIVQIHIAGPSDCGDCLIDTHDQPVPQRVWELYALAQKLTGGVSTLLEWDANIPPFEELAQELGKAKKVLRGEIPTQMVRKGAQTQCSTPVVQEMHHNADLANSLKPVTK</sequence>
<dbReference type="NCBIfam" id="NF003818">
    <property type="entry name" value="PRK05409.1"/>
    <property type="match status" value="1"/>
</dbReference>
<dbReference type="Proteomes" id="UP000076643">
    <property type="component" value="Unassembled WGS sequence"/>
</dbReference>
<gene>
    <name evidence="1" type="ORF">N475_16135</name>
</gene>
<dbReference type="InterPro" id="IPR007801">
    <property type="entry name" value="MbnB/TglH/ChrH"/>
</dbReference>
<dbReference type="Pfam" id="PF05114">
    <property type="entry name" value="MbnB_TglH_ChrH"/>
    <property type="match status" value="1"/>
</dbReference>
<organism evidence="1 2">
    <name type="scientific">Pseudoalteromonas luteoviolacea DSM 6061</name>
    <dbReference type="NCBI Taxonomy" id="1365250"/>
    <lineage>
        <taxon>Bacteria</taxon>
        <taxon>Pseudomonadati</taxon>
        <taxon>Pseudomonadota</taxon>
        <taxon>Gammaproteobacteria</taxon>
        <taxon>Alteromonadales</taxon>
        <taxon>Pseudoalteromonadaceae</taxon>
        <taxon>Pseudoalteromonas</taxon>
    </lineage>
</organism>
<protein>
    <submittedName>
        <fullName evidence="1">Uncharacterized protein</fullName>
    </submittedName>
</protein>
<dbReference type="Gene3D" id="3.20.20.150">
    <property type="entry name" value="Divalent-metal-dependent TIM barrel enzymes"/>
    <property type="match status" value="1"/>
</dbReference>
<proteinExistence type="predicted"/>
<dbReference type="AlphaFoldDB" id="A0A161XXC1"/>
<dbReference type="SUPFAM" id="SSF51658">
    <property type="entry name" value="Xylose isomerase-like"/>
    <property type="match status" value="1"/>
</dbReference>
<comment type="caution">
    <text evidence="1">The sequence shown here is derived from an EMBL/GenBank/DDBJ whole genome shotgun (WGS) entry which is preliminary data.</text>
</comment>
<accession>A0A161XXC1</accession>
<dbReference type="PANTHER" id="PTHR42194">
    <property type="entry name" value="UPF0276 PROTEIN HI_1600"/>
    <property type="match status" value="1"/>
</dbReference>
<dbReference type="PANTHER" id="PTHR42194:SF1">
    <property type="entry name" value="UPF0276 PROTEIN HI_1600"/>
    <property type="match status" value="1"/>
</dbReference>
<dbReference type="InterPro" id="IPR036237">
    <property type="entry name" value="Xyl_isomerase-like_sf"/>
</dbReference>
<dbReference type="PATRIC" id="fig|1365250.3.peg.2465"/>
<evidence type="ECO:0000313" key="1">
    <source>
        <dbReference type="EMBL" id="KZN38158.1"/>
    </source>
</evidence>
<dbReference type="RefSeq" id="WP_063365331.1">
    <property type="nucleotide sequence ID" value="NZ_AQHB01000046.1"/>
</dbReference>
<keyword evidence="2" id="KW-1185">Reference proteome</keyword>
<reference evidence="1 2" key="1">
    <citation type="submission" date="2013-07" db="EMBL/GenBank/DDBJ databases">
        <title>Comparative Genomic and Metabolomic Analysis of Twelve Strains of Pseudoalteromonas luteoviolacea.</title>
        <authorList>
            <person name="Vynne N.G."/>
            <person name="Mansson M."/>
            <person name="Gram L."/>
        </authorList>
    </citation>
    <scope>NUCLEOTIDE SEQUENCE [LARGE SCALE GENOMIC DNA]</scope>
    <source>
        <strain evidence="1 2">DSM 6061</strain>
    </source>
</reference>
<evidence type="ECO:0000313" key="2">
    <source>
        <dbReference type="Proteomes" id="UP000076643"/>
    </source>
</evidence>
<name>A0A161XXC1_9GAMM</name>